<dbReference type="SMART" id="SM00387">
    <property type="entry name" value="HATPase_c"/>
    <property type="match status" value="1"/>
</dbReference>
<keyword evidence="9" id="KW-0902">Two-component regulatory system</keyword>
<protein>
    <recommendedName>
        <fullName evidence="3">histidine kinase</fullName>
        <ecNumber evidence="3">2.7.13.3</ecNumber>
    </recommendedName>
</protein>
<dbReference type="Gene3D" id="3.30.565.10">
    <property type="entry name" value="Histidine kinase-like ATPase, C-terminal domain"/>
    <property type="match status" value="1"/>
</dbReference>
<comment type="subcellular location">
    <subcellularLocation>
        <location evidence="2">Cell membrane</location>
    </subcellularLocation>
</comment>
<organism evidence="13 14">
    <name type="scientific">Sphaerisporangium dianthi</name>
    <dbReference type="NCBI Taxonomy" id="1436120"/>
    <lineage>
        <taxon>Bacteria</taxon>
        <taxon>Bacillati</taxon>
        <taxon>Actinomycetota</taxon>
        <taxon>Actinomycetes</taxon>
        <taxon>Streptosporangiales</taxon>
        <taxon>Streptosporangiaceae</taxon>
        <taxon>Sphaerisporangium</taxon>
    </lineage>
</organism>
<dbReference type="PRINTS" id="PR00344">
    <property type="entry name" value="BCTRLSENSOR"/>
</dbReference>
<gene>
    <name evidence="13" type="ORF">ACFO60_16780</name>
</gene>
<evidence type="ECO:0000259" key="12">
    <source>
        <dbReference type="PROSITE" id="PS50885"/>
    </source>
</evidence>
<reference evidence="14" key="1">
    <citation type="journal article" date="2019" name="Int. J. Syst. Evol. Microbiol.">
        <title>The Global Catalogue of Microorganisms (GCM) 10K type strain sequencing project: providing services to taxonomists for standard genome sequencing and annotation.</title>
        <authorList>
            <consortium name="The Broad Institute Genomics Platform"/>
            <consortium name="The Broad Institute Genome Sequencing Center for Infectious Disease"/>
            <person name="Wu L."/>
            <person name="Ma J."/>
        </authorList>
    </citation>
    <scope>NUCLEOTIDE SEQUENCE [LARGE SCALE GENOMIC DNA]</scope>
    <source>
        <strain evidence="14">CGMCC 4.7132</strain>
    </source>
</reference>
<evidence type="ECO:0000256" key="5">
    <source>
        <dbReference type="ARBA" id="ARBA00022679"/>
    </source>
</evidence>
<dbReference type="PROSITE" id="PS50109">
    <property type="entry name" value="HIS_KIN"/>
    <property type="match status" value="1"/>
</dbReference>
<dbReference type="SMART" id="SM00304">
    <property type="entry name" value="HAMP"/>
    <property type="match status" value="1"/>
</dbReference>
<sequence>MALSTVFLATVGASVDAAIRYKVEVDTFEVTKRVASQWSAALRNGTVPREIPTSSKVNLVQVVDATGHVLNASRAVAGRPPLSTLRPPPDDRFQTRTICSDGEHCAMLMAIRVSPALDSPVVYAGVPEPAILSGTELDLGIAAASLPILLLVGCITWSMLGRTLRPVQTICERMSEITGTDLSRRVPLPPGDDEITMLAATANQTLARLESAFKQQRRFASDASHELRSPITGLRVGLEEALAHPEDVDPQDAMRAALSTTDRMEAIVGDLLVLARLRAADPAPPESVDLTALAYEVVDARPWRVPVRVHADDDVWASGSRIQLMRVMENLVANAQRHARTGADLTVYASAGTAVVAVTDDGDGIAPKDRERVFSRFTRLEQGRRLDPGGSGLGLAISREITEAHHGTLRVEDSLRGARFVLRLPLLEHPPQT</sequence>
<evidence type="ECO:0000256" key="6">
    <source>
        <dbReference type="ARBA" id="ARBA00022692"/>
    </source>
</evidence>
<dbReference type="Pfam" id="PF02518">
    <property type="entry name" value="HATPase_c"/>
    <property type="match status" value="1"/>
</dbReference>
<comment type="catalytic activity">
    <reaction evidence="1">
        <text>ATP + protein L-histidine = ADP + protein N-phospho-L-histidine.</text>
        <dbReference type="EC" id="2.7.13.3"/>
    </reaction>
</comment>
<evidence type="ECO:0000313" key="13">
    <source>
        <dbReference type="EMBL" id="MFC4532430.1"/>
    </source>
</evidence>
<dbReference type="InterPro" id="IPR036097">
    <property type="entry name" value="HisK_dim/P_sf"/>
</dbReference>
<dbReference type="InterPro" id="IPR036890">
    <property type="entry name" value="HATPase_C_sf"/>
</dbReference>
<keyword evidence="13" id="KW-0067">ATP-binding</keyword>
<keyword evidence="6" id="KW-0812">Transmembrane</keyword>
<dbReference type="SUPFAM" id="SSF55874">
    <property type="entry name" value="ATPase domain of HSP90 chaperone/DNA topoisomerase II/histidine kinase"/>
    <property type="match status" value="1"/>
</dbReference>
<dbReference type="InterPro" id="IPR003660">
    <property type="entry name" value="HAMP_dom"/>
</dbReference>
<dbReference type="InterPro" id="IPR050428">
    <property type="entry name" value="TCS_sensor_his_kinase"/>
</dbReference>
<evidence type="ECO:0000256" key="8">
    <source>
        <dbReference type="ARBA" id="ARBA00022989"/>
    </source>
</evidence>
<keyword evidence="13" id="KW-0547">Nucleotide-binding</keyword>
<keyword evidence="4" id="KW-0597">Phosphoprotein</keyword>
<keyword evidence="10" id="KW-0472">Membrane</keyword>
<dbReference type="SMART" id="SM00388">
    <property type="entry name" value="HisKA"/>
    <property type="match status" value="1"/>
</dbReference>
<dbReference type="PROSITE" id="PS50885">
    <property type="entry name" value="HAMP"/>
    <property type="match status" value="1"/>
</dbReference>
<keyword evidence="14" id="KW-1185">Reference proteome</keyword>
<evidence type="ECO:0000256" key="10">
    <source>
        <dbReference type="ARBA" id="ARBA00023136"/>
    </source>
</evidence>
<dbReference type="SUPFAM" id="SSF158472">
    <property type="entry name" value="HAMP domain-like"/>
    <property type="match status" value="1"/>
</dbReference>
<proteinExistence type="predicted"/>
<dbReference type="InterPro" id="IPR003594">
    <property type="entry name" value="HATPase_dom"/>
</dbReference>
<keyword evidence="7" id="KW-0418">Kinase</keyword>
<keyword evidence="8" id="KW-1133">Transmembrane helix</keyword>
<dbReference type="InterPro" id="IPR003661">
    <property type="entry name" value="HisK_dim/P_dom"/>
</dbReference>
<dbReference type="GO" id="GO:0005524">
    <property type="term" value="F:ATP binding"/>
    <property type="evidence" value="ECO:0007669"/>
    <property type="project" value="UniProtKB-KW"/>
</dbReference>
<evidence type="ECO:0000256" key="1">
    <source>
        <dbReference type="ARBA" id="ARBA00000085"/>
    </source>
</evidence>
<feature type="domain" description="Histidine kinase" evidence="11">
    <location>
        <begin position="222"/>
        <end position="428"/>
    </location>
</feature>
<name>A0ABV9CGZ0_9ACTN</name>
<dbReference type="Proteomes" id="UP001596004">
    <property type="component" value="Unassembled WGS sequence"/>
</dbReference>
<keyword evidence="5" id="KW-0808">Transferase</keyword>
<evidence type="ECO:0000313" key="14">
    <source>
        <dbReference type="Proteomes" id="UP001596004"/>
    </source>
</evidence>
<accession>A0ABV9CGZ0</accession>
<comment type="caution">
    <text evidence="13">The sequence shown here is derived from an EMBL/GenBank/DDBJ whole genome shotgun (WGS) entry which is preliminary data.</text>
</comment>
<dbReference type="InterPro" id="IPR004358">
    <property type="entry name" value="Sig_transdc_His_kin-like_C"/>
</dbReference>
<dbReference type="CDD" id="cd06225">
    <property type="entry name" value="HAMP"/>
    <property type="match status" value="1"/>
</dbReference>
<dbReference type="PANTHER" id="PTHR45436">
    <property type="entry name" value="SENSOR HISTIDINE KINASE YKOH"/>
    <property type="match status" value="1"/>
</dbReference>
<dbReference type="InterPro" id="IPR005467">
    <property type="entry name" value="His_kinase_dom"/>
</dbReference>
<evidence type="ECO:0000256" key="9">
    <source>
        <dbReference type="ARBA" id="ARBA00023012"/>
    </source>
</evidence>
<dbReference type="PANTHER" id="PTHR45436:SF5">
    <property type="entry name" value="SENSOR HISTIDINE KINASE TRCS"/>
    <property type="match status" value="1"/>
</dbReference>
<dbReference type="Gene3D" id="6.10.340.10">
    <property type="match status" value="1"/>
</dbReference>
<dbReference type="EMBL" id="JBHSFP010000010">
    <property type="protein sequence ID" value="MFC4532430.1"/>
    <property type="molecule type" value="Genomic_DNA"/>
</dbReference>
<dbReference type="Pfam" id="PF00672">
    <property type="entry name" value="HAMP"/>
    <property type="match status" value="1"/>
</dbReference>
<feature type="domain" description="HAMP" evidence="12">
    <location>
        <begin position="161"/>
        <end position="214"/>
    </location>
</feature>
<dbReference type="CDD" id="cd00082">
    <property type="entry name" value="HisKA"/>
    <property type="match status" value="1"/>
</dbReference>
<dbReference type="RefSeq" id="WP_380841246.1">
    <property type="nucleotide sequence ID" value="NZ_JBHSFP010000010.1"/>
</dbReference>
<evidence type="ECO:0000259" key="11">
    <source>
        <dbReference type="PROSITE" id="PS50109"/>
    </source>
</evidence>
<evidence type="ECO:0000256" key="2">
    <source>
        <dbReference type="ARBA" id="ARBA00004236"/>
    </source>
</evidence>
<dbReference type="Gene3D" id="1.10.287.130">
    <property type="match status" value="1"/>
</dbReference>
<dbReference type="Pfam" id="PF00512">
    <property type="entry name" value="HisKA"/>
    <property type="match status" value="1"/>
</dbReference>
<dbReference type="SUPFAM" id="SSF47384">
    <property type="entry name" value="Homodimeric domain of signal transducing histidine kinase"/>
    <property type="match status" value="1"/>
</dbReference>
<dbReference type="EC" id="2.7.13.3" evidence="3"/>
<evidence type="ECO:0000256" key="7">
    <source>
        <dbReference type="ARBA" id="ARBA00022777"/>
    </source>
</evidence>
<evidence type="ECO:0000256" key="3">
    <source>
        <dbReference type="ARBA" id="ARBA00012438"/>
    </source>
</evidence>
<evidence type="ECO:0000256" key="4">
    <source>
        <dbReference type="ARBA" id="ARBA00022553"/>
    </source>
</evidence>